<dbReference type="EMBL" id="JAPDDS010000012">
    <property type="protein sequence ID" value="MCW1886806.1"/>
    <property type="molecule type" value="Genomic_DNA"/>
</dbReference>
<dbReference type="InterPro" id="IPR007404">
    <property type="entry name" value="YdjM-like"/>
</dbReference>
<feature type="transmembrane region" description="Helical" evidence="1">
    <location>
        <begin position="89"/>
        <end position="112"/>
    </location>
</feature>
<keyword evidence="1" id="KW-0812">Transmembrane</keyword>
<keyword evidence="3" id="KW-1185">Reference proteome</keyword>
<gene>
    <name evidence="2" type="ORF">OKA04_18850</name>
</gene>
<protein>
    <submittedName>
        <fullName evidence="2">Metal-dependent hydrolase</fullName>
    </submittedName>
</protein>
<dbReference type="Pfam" id="PF04307">
    <property type="entry name" value="YdjM"/>
    <property type="match status" value="1"/>
</dbReference>
<sequence length="171" mass="18699">MLIGTHVLLPVCIALTAECVSLAKGRGHVFPPWGLVLVGAFGALPDVCTPHISLADRHASWSHTVWFLAGMAPFAAMVVTLFEKQGRWWLALACWLAVLLHLIGDAVAGGIAPLYPWRTEVVGDYYIAVPDWMWYEIGFVLLTWVLVRFRPFCEARGIGAGVMPSSPSNQA</sequence>
<feature type="transmembrane region" description="Helical" evidence="1">
    <location>
        <begin position="132"/>
        <end position="149"/>
    </location>
</feature>
<evidence type="ECO:0000256" key="1">
    <source>
        <dbReference type="SAM" id="Phobius"/>
    </source>
</evidence>
<accession>A0ABT3FUA9</accession>
<organism evidence="2 3">
    <name type="scientific">Luteolibacter flavescens</name>
    <dbReference type="NCBI Taxonomy" id="1859460"/>
    <lineage>
        <taxon>Bacteria</taxon>
        <taxon>Pseudomonadati</taxon>
        <taxon>Verrucomicrobiota</taxon>
        <taxon>Verrucomicrobiia</taxon>
        <taxon>Verrucomicrobiales</taxon>
        <taxon>Verrucomicrobiaceae</taxon>
        <taxon>Luteolibacter</taxon>
    </lineage>
</organism>
<comment type="caution">
    <text evidence="2">The sequence shown here is derived from an EMBL/GenBank/DDBJ whole genome shotgun (WGS) entry which is preliminary data.</text>
</comment>
<feature type="transmembrane region" description="Helical" evidence="1">
    <location>
        <begin position="64"/>
        <end position="82"/>
    </location>
</feature>
<proteinExistence type="predicted"/>
<keyword evidence="1" id="KW-0472">Membrane</keyword>
<dbReference type="RefSeq" id="WP_264502759.1">
    <property type="nucleotide sequence ID" value="NZ_JAPDDS010000012.1"/>
</dbReference>
<evidence type="ECO:0000313" key="3">
    <source>
        <dbReference type="Proteomes" id="UP001207930"/>
    </source>
</evidence>
<evidence type="ECO:0000313" key="2">
    <source>
        <dbReference type="EMBL" id="MCW1886806.1"/>
    </source>
</evidence>
<reference evidence="2 3" key="1">
    <citation type="submission" date="2022-10" db="EMBL/GenBank/DDBJ databases">
        <title>Luteolibacter flavescens strain MCCC 1K03193, whole genome shotgun sequencing project.</title>
        <authorList>
            <person name="Zhao G."/>
            <person name="Shen L."/>
        </authorList>
    </citation>
    <scope>NUCLEOTIDE SEQUENCE [LARGE SCALE GENOMIC DNA]</scope>
    <source>
        <strain evidence="2 3">MCCC 1K03193</strain>
    </source>
</reference>
<keyword evidence="2" id="KW-0378">Hydrolase</keyword>
<keyword evidence="1" id="KW-1133">Transmembrane helix</keyword>
<dbReference type="Proteomes" id="UP001207930">
    <property type="component" value="Unassembled WGS sequence"/>
</dbReference>
<dbReference type="GO" id="GO:0016787">
    <property type="term" value="F:hydrolase activity"/>
    <property type="evidence" value="ECO:0007669"/>
    <property type="project" value="UniProtKB-KW"/>
</dbReference>
<name>A0ABT3FUA9_9BACT</name>